<dbReference type="Pfam" id="PF01103">
    <property type="entry name" value="Omp85"/>
    <property type="match status" value="1"/>
</dbReference>
<evidence type="ECO:0000259" key="6">
    <source>
        <dbReference type="Pfam" id="PF01103"/>
    </source>
</evidence>
<evidence type="ECO:0000256" key="1">
    <source>
        <dbReference type="ARBA" id="ARBA00004370"/>
    </source>
</evidence>
<organism evidence="7 8">
    <name type="scientific">Chitinophaga defluvii</name>
    <dbReference type="NCBI Taxonomy" id="3163343"/>
    <lineage>
        <taxon>Bacteria</taxon>
        <taxon>Pseudomonadati</taxon>
        <taxon>Bacteroidota</taxon>
        <taxon>Chitinophagia</taxon>
        <taxon>Chitinophagales</taxon>
        <taxon>Chitinophagaceae</taxon>
        <taxon>Chitinophaga</taxon>
    </lineage>
</organism>
<dbReference type="InterPro" id="IPR000184">
    <property type="entry name" value="Bac_surfAg_D15"/>
</dbReference>
<gene>
    <name evidence="7" type="ORF">ABR189_17645</name>
</gene>
<keyword evidence="8" id="KW-1185">Reference proteome</keyword>
<keyword evidence="4" id="KW-0472">Membrane</keyword>
<keyword evidence="3" id="KW-0732">Signal</keyword>
<evidence type="ECO:0000313" key="7">
    <source>
        <dbReference type="EMBL" id="MET6999216.1"/>
    </source>
</evidence>
<keyword evidence="5" id="KW-0998">Cell outer membrane</keyword>
<feature type="domain" description="Bacterial surface antigen (D15)" evidence="6">
    <location>
        <begin position="520"/>
        <end position="825"/>
    </location>
</feature>
<keyword evidence="2" id="KW-0812">Transmembrane</keyword>
<dbReference type="PANTHER" id="PTHR12815:SF47">
    <property type="entry name" value="TRANSLOCATION AND ASSEMBLY MODULE SUBUNIT TAMA"/>
    <property type="match status" value="1"/>
</dbReference>
<proteinExistence type="predicted"/>
<evidence type="ECO:0000313" key="8">
    <source>
        <dbReference type="Proteomes" id="UP001549749"/>
    </source>
</evidence>
<protein>
    <submittedName>
        <fullName evidence="7">BamA/TamA family outer membrane protein</fullName>
    </submittedName>
</protein>
<evidence type="ECO:0000256" key="3">
    <source>
        <dbReference type="ARBA" id="ARBA00022729"/>
    </source>
</evidence>
<dbReference type="EMBL" id="JBEXAC010000002">
    <property type="protein sequence ID" value="MET6999216.1"/>
    <property type="molecule type" value="Genomic_DNA"/>
</dbReference>
<dbReference type="PROSITE" id="PS51257">
    <property type="entry name" value="PROKAR_LIPOPROTEIN"/>
    <property type="match status" value="1"/>
</dbReference>
<dbReference type="Gene3D" id="2.40.160.50">
    <property type="entry name" value="membrane protein fhac: a member of the omp85/tpsb transporter family"/>
    <property type="match status" value="1"/>
</dbReference>
<dbReference type="RefSeq" id="WP_354661784.1">
    <property type="nucleotide sequence ID" value="NZ_JBEXAC010000002.1"/>
</dbReference>
<dbReference type="InterPro" id="IPR039910">
    <property type="entry name" value="D15-like"/>
</dbReference>
<reference evidence="7 8" key="1">
    <citation type="submission" date="2024-06" db="EMBL/GenBank/DDBJ databases">
        <title>Chitinophaga defluvii sp. nov., isolated from municipal sewage.</title>
        <authorList>
            <person name="Zhang L."/>
        </authorList>
    </citation>
    <scope>NUCLEOTIDE SEQUENCE [LARGE SCALE GENOMIC DNA]</scope>
    <source>
        <strain evidence="7 8">H8</strain>
    </source>
</reference>
<name>A0ABV2T886_9BACT</name>
<sequence>MRKGNSNIVQLITLWLLGLGISSCSTTRTVPEGDRLYTGATIKWEDKNKPKDYGTLKEGMEKRVRPVPNSKFLGMPIKLWLYNLGNEPKGKGLNYLLRKKWGQAPILLSQAKPNYTAEVLQEYLVDHGYFQAATTSEIKNEGKKKADIIYRSTANHRYTIKSVTFETDSSALGRTVYATAGNSSLIVGKPYSLDSVKAERERIHAILKEQGYYYFTPDYLLVQVDSTNAGTVDLFLKVKETTPKVARRPYKMHDITLYPDYTLEGDSATIRGEVIHYQHLDIIDPQERFKPIVFERSVFLRPDSLYRLSSHNITLQRLVNLGTFKFVKGTFSPIRDNSASRNHMLLDSARARRGRFPEDSLSRRQQRLLWDSTKIKEVLPADSVQRKAFAVKDSTLAQDSSKPKSGRLLGETAMLRDSQVVSDSGLLSAKFYLTPYPRRSLQAELRGTSKSNGFVGSEVRITARNRNWLHAANLLELSLAGGMEWQTGGRGKAAGSNSYSLKGEASVTVPRFLTPIRGINIRTPYVPRTRISLAYELYSRRDLYNLNAYSAQLQYLWRKSAYLDHALAPISISYVLPTNTTAAYDSILKVDPSQRNAISKQFILGSNYTITFNNQSDNRIHGFYISGNIDVSGNLMGLLIKKGADSTRKIFNNPFAQYGRVSLDARHYWKLSKGMTWINRLYGGYGLPYGNSSTLPFVKQYFTGGSSSIRAFRVRTLGPGSYIRPDTLSNLLANEAGDIKLEFNSELRMHLFSVVNAALFVDAGNIWLQKDIAEKPGSQFKFNRFYKEIAVGSGAGLRIDASIVVVRFDLAFPLRKPWLPEKERWVINKVRFGDPDWRKENLVLNIAIGYPF</sequence>
<comment type="caution">
    <text evidence="7">The sequence shown here is derived from an EMBL/GenBank/DDBJ whole genome shotgun (WGS) entry which is preliminary data.</text>
</comment>
<evidence type="ECO:0000256" key="5">
    <source>
        <dbReference type="ARBA" id="ARBA00023237"/>
    </source>
</evidence>
<dbReference type="PANTHER" id="PTHR12815">
    <property type="entry name" value="SORTING AND ASSEMBLY MACHINERY SAMM50 PROTEIN FAMILY MEMBER"/>
    <property type="match status" value="1"/>
</dbReference>
<comment type="subcellular location">
    <subcellularLocation>
        <location evidence="1">Membrane</location>
    </subcellularLocation>
</comment>
<accession>A0ABV2T886</accession>
<evidence type="ECO:0000256" key="2">
    <source>
        <dbReference type="ARBA" id="ARBA00022692"/>
    </source>
</evidence>
<evidence type="ECO:0000256" key="4">
    <source>
        <dbReference type="ARBA" id="ARBA00023136"/>
    </source>
</evidence>
<dbReference type="Proteomes" id="UP001549749">
    <property type="component" value="Unassembled WGS sequence"/>
</dbReference>